<dbReference type="Proteomes" id="UP000536262">
    <property type="component" value="Unassembled WGS sequence"/>
</dbReference>
<dbReference type="EMBL" id="JACHOU010000002">
    <property type="protein sequence ID" value="MBB6353362.1"/>
    <property type="molecule type" value="Genomic_DNA"/>
</dbReference>
<keyword evidence="2" id="KW-1185">Reference proteome</keyword>
<evidence type="ECO:0000313" key="2">
    <source>
        <dbReference type="Proteomes" id="UP000536262"/>
    </source>
</evidence>
<protein>
    <submittedName>
        <fullName evidence="1">Uncharacterized protein</fullName>
    </submittedName>
</protein>
<organism evidence="1 2">
    <name type="scientific">Aminobacter aganoensis</name>
    <dbReference type="NCBI Taxonomy" id="83264"/>
    <lineage>
        <taxon>Bacteria</taxon>
        <taxon>Pseudomonadati</taxon>
        <taxon>Pseudomonadota</taxon>
        <taxon>Alphaproteobacteria</taxon>
        <taxon>Hyphomicrobiales</taxon>
        <taxon>Phyllobacteriaceae</taxon>
        <taxon>Aminobacter</taxon>
    </lineage>
</organism>
<evidence type="ECO:0000313" key="1">
    <source>
        <dbReference type="EMBL" id="MBB6353362.1"/>
    </source>
</evidence>
<reference evidence="1 2" key="1">
    <citation type="submission" date="2020-08" db="EMBL/GenBank/DDBJ databases">
        <title>Genomic Encyclopedia of Type Strains, Phase IV (KMG-IV): sequencing the most valuable type-strain genomes for metagenomic binning, comparative biology and taxonomic classification.</title>
        <authorList>
            <person name="Goeker M."/>
        </authorList>
    </citation>
    <scope>NUCLEOTIDE SEQUENCE [LARGE SCALE GENOMIC DNA]</scope>
    <source>
        <strain evidence="1 2">DSM 7051</strain>
    </source>
</reference>
<accession>A0A7X0F588</accession>
<name>A0A7X0F588_9HYPH</name>
<gene>
    <name evidence="1" type="ORF">GGR00_001130</name>
</gene>
<proteinExistence type="predicted"/>
<sequence length="29" mass="2934">MDDHALNTAFGGKIEVAGMAASNNNNATV</sequence>
<dbReference type="AlphaFoldDB" id="A0A7X0F588"/>
<comment type="caution">
    <text evidence="1">The sequence shown here is derived from an EMBL/GenBank/DDBJ whole genome shotgun (WGS) entry which is preliminary data.</text>
</comment>